<dbReference type="Pfam" id="PF12895">
    <property type="entry name" value="ANAPC3"/>
    <property type="match status" value="1"/>
</dbReference>
<dbReference type="InterPro" id="IPR011659">
    <property type="entry name" value="WD40"/>
</dbReference>
<proteinExistence type="predicted"/>
<keyword evidence="1" id="KW-0175">Coiled coil</keyword>
<organism evidence="2">
    <name type="scientific">termite gut metagenome</name>
    <dbReference type="NCBI Taxonomy" id="433724"/>
    <lineage>
        <taxon>unclassified sequences</taxon>
        <taxon>metagenomes</taxon>
        <taxon>organismal metagenomes</taxon>
    </lineage>
</organism>
<protein>
    <recommendedName>
        <fullName evidence="3">Tetratricopeptide repeat protein</fullName>
    </recommendedName>
</protein>
<feature type="coiled-coil region" evidence="1">
    <location>
        <begin position="412"/>
        <end position="468"/>
    </location>
</feature>
<sequence>MKKKCILFPLFFLLLSGISLSAQTLEQAKAMFAKKQYDTAKPVFQKYLKGALTNPNYNYWYGVCCLKTGEVEKAVKPLEIALEKKIQNAPFFLGEAYRELWRFDEAVKCYNTYIGTLKQKKEATDDVELLLEESKMYARMLKGVEDVCVIDSFVVDKKTFLEVYKISEESGKLYKYTDFFPEGGNSEAIVYETELENVIYYSQRGEDNTLSIYTKIRMQDGWSAATPFPDMINDSANVNYPFVLTDGVTIYYASDGKGSLGGYDIFVTRYNSGTESYWVPENIGMPFNSPFNDYMYVIDEYKNLGWFASDRYQPDDNVCVYVFIPNKFKKTYNYEAMAHEDIVALAQLRSLQKTWKDESIVAEAKSNLKKVFASEPEERKTFEFEFVIDDQKTYYSLNDFKSTRVRETFAKYRQLEIDYRQQRDRLAALRNQYTYVNKAGQTQLAPGILDLEKRVYEMQEELDELAITVRYEEKNNTIKK</sequence>
<reference evidence="2" key="1">
    <citation type="submission" date="2019-03" db="EMBL/GenBank/DDBJ databases">
        <title>Single cell metagenomics reveals metabolic interactions within the superorganism composed of flagellate Streblomastix strix and complex community of Bacteroidetes bacteria on its surface.</title>
        <authorList>
            <person name="Treitli S.C."/>
            <person name="Kolisko M."/>
            <person name="Husnik F."/>
            <person name="Keeling P."/>
            <person name="Hampl V."/>
        </authorList>
    </citation>
    <scope>NUCLEOTIDE SEQUENCE</scope>
    <source>
        <strain evidence="2">STM</strain>
    </source>
</reference>
<dbReference type="InterPro" id="IPR011990">
    <property type="entry name" value="TPR-like_helical_dom_sf"/>
</dbReference>
<comment type="caution">
    <text evidence="2">The sequence shown here is derived from an EMBL/GenBank/DDBJ whole genome shotgun (WGS) entry which is preliminary data.</text>
</comment>
<evidence type="ECO:0000256" key="1">
    <source>
        <dbReference type="SAM" id="Coils"/>
    </source>
</evidence>
<dbReference type="EMBL" id="SNRY01003494">
    <property type="protein sequence ID" value="KAA6320762.1"/>
    <property type="molecule type" value="Genomic_DNA"/>
</dbReference>
<accession>A0A5J4QGZ9</accession>
<dbReference type="Gene3D" id="1.25.40.10">
    <property type="entry name" value="Tetratricopeptide repeat domain"/>
    <property type="match status" value="1"/>
</dbReference>
<dbReference type="SUPFAM" id="SSF48452">
    <property type="entry name" value="TPR-like"/>
    <property type="match status" value="1"/>
</dbReference>
<evidence type="ECO:0000313" key="2">
    <source>
        <dbReference type="EMBL" id="KAA6320762.1"/>
    </source>
</evidence>
<dbReference type="Pfam" id="PF07676">
    <property type="entry name" value="PD40"/>
    <property type="match status" value="1"/>
</dbReference>
<evidence type="ECO:0008006" key="3">
    <source>
        <dbReference type="Google" id="ProtNLM"/>
    </source>
</evidence>
<name>A0A5J4QGZ9_9ZZZZ</name>
<gene>
    <name evidence="2" type="ORF">EZS27_029508</name>
</gene>
<dbReference type="AlphaFoldDB" id="A0A5J4QGZ9"/>